<dbReference type="InterPro" id="IPR012337">
    <property type="entry name" value="RNaseH-like_sf"/>
</dbReference>
<dbReference type="OrthoDB" id="4951847at2759"/>
<accession>A0A8T2SLM6</accession>
<dbReference type="EMBL" id="CM035424">
    <property type="protein sequence ID" value="KAH7351925.1"/>
    <property type="molecule type" value="Genomic_DNA"/>
</dbReference>
<protein>
    <submittedName>
        <fullName evidence="1">Uncharacterized protein</fullName>
    </submittedName>
</protein>
<evidence type="ECO:0000313" key="1">
    <source>
        <dbReference type="EMBL" id="KAH7351925.1"/>
    </source>
</evidence>
<name>A0A8T2SLM6_CERRI</name>
<dbReference type="OMA" id="HRMIENI"/>
<evidence type="ECO:0000313" key="2">
    <source>
        <dbReference type="Proteomes" id="UP000825935"/>
    </source>
</evidence>
<dbReference type="AlphaFoldDB" id="A0A8T2SLM6"/>
<sequence length="160" mass="18598">MCMPLFGLAPWDIRWLAWVKPTLGDALKIVTFVTMKPTILALFRNFSKKELIRPSQTRFGYMYIVLENMLDERVYNGLRALMVSFEYRHKKVAHTSKREEVASIVLSVSFWRNPREIVNICALILTLLHLVDRAGPTMGLVYELTHRMIENITSMDDAHN</sequence>
<gene>
    <name evidence="1" type="ORF">KP509_19G020500</name>
</gene>
<keyword evidence="2" id="KW-1185">Reference proteome</keyword>
<proteinExistence type="predicted"/>
<organism evidence="1 2">
    <name type="scientific">Ceratopteris richardii</name>
    <name type="common">Triangle waterfern</name>
    <dbReference type="NCBI Taxonomy" id="49495"/>
    <lineage>
        <taxon>Eukaryota</taxon>
        <taxon>Viridiplantae</taxon>
        <taxon>Streptophyta</taxon>
        <taxon>Embryophyta</taxon>
        <taxon>Tracheophyta</taxon>
        <taxon>Polypodiopsida</taxon>
        <taxon>Polypodiidae</taxon>
        <taxon>Polypodiales</taxon>
        <taxon>Pteridineae</taxon>
        <taxon>Pteridaceae</taxon>
        <taxon>Parkerioideae</taxon>
        <taxon>Ceratopteris</taxon>
    </lineage>
</organism>
<dbReference type="SUPFAM" id="SSF53098">
    <property type="entry name" value="Ribonuclease H-like"/>
    <property type="match status" value="1"/>
</dbReference>
<comment type="caution">
    <text evidence="1">The sequence shown here is derived from an EMBL/GenBank/DDBJ whole genome shotgun (WGS) entry which is preliminary data.</text>
</comment>
<dbReference type="Proteomes" id="UP000825935">
    <property type="component" value="Chromosome 19"/>
</dbReference>
<reference evidence="1" key="1">
    <citation type="submission" date="2021-08" db="EMBL/GenBank/DDBJ databases">
        <title>WGS assembly of Ceratopteris richardii.</title>
        <authorList>
            <person name="Marchant D.B."/>
            <person name="Chen G."/>
            <person name="Jenkins J."/>
            <person name="Shu S."/>
            <person name="Leebens-Mack J."/>
            <person name="Grimwood J."/>
            <person name="Schmutz J."/>
            <person name="Soltis P."/>
            <person name="Soltis D."/>
            <person name="Chen Z.-H."/>
        </authorList>
    </citation>
    <scope>NUCLEOTIDE SEQUENCE</scope>
    <source>
        <strain evidence="1">Whitten #5841</strain>
        <tissue evidence="1">Leaf</tissue>
    </source>
</reference>